<gene>
    <name evidence="1" type="ORF">D065_07425</name>
</gene>
<dbReference type="AlphaFoldDB" id="R0P021"/>
<proteinExistence type="predicted"/>
<dbReference type="PATRIC" id="fig|1239793.3.peg.1455"/>
<name>R0P021_STRMT</name>
<evidence type="ECO:0000313" key="1">
    <source>
        <dbReference type="EMBL" id="EOB31995.1"/>
    </source>
</evidence>
<dbReference type="EMBL" id="AQTU01000020">
    <property type="protein sequence ID" value="EOB31995.1"/>
    <property type="molecule type" value="Genomic_DNA"/>
</dbReference>
<reference evidence="1 2" key="1">
    <citation type="submission" date="2013-04" db="EMBL/GenBank/DDBJ databases">
        <authorList>
            <person name="Ikryannikova L.N."/>
            <person name="Ilina E.N."/>
            <person name="Kostryukova E.S."/>
            <person name="Semashko T.A."/>
            <person name="Karpova I.Y.U."/>
            <person name="Larin A.K."/>
            <person name="Ischenko D.S."/>
            <person name="Alekseev D.G."/>
            <person name="Klimova E.A."/>
            <person name="Filimonova A.V."/>
            <person name="Savinova T.A."/>
            <person name="Filimonova O.Y.U."/>
            <person name="Dubovickaya V.A."/>
            <person name="Sidorenko S.V."/>
            <person name="Govorun V.M."/>
        </authorList>
    </citation>
    <scope>NUCLEOTIDE SEQUENCE [LARGE SCALE GENOMIC DNA]</scope>
    <source>
        <strain evidence="1 2">13/39</strain>
    </source>
</reference>
<organism evidence="1 2">
    <name type="scientific">Streptococcus mitis 13/39</name>
    <dbReference type="NCBI Taxonomy" id="1239793"/>
    <lineage>
        <taxon>Bacteria</taxon>
        <taxon>Bacillati</taxon>
        <taxon>Bacillota</taxon>
        <taxon>Bacilli</taxon>
        <taxon>Lactobacillales</taxon>
        <taxon>Streptococcaceae</taxon>
        <taxon>Streptococcus</taxon>
        <taxon>Streptococcus mitis group</taxon>
    </lineage>
</organism>
<dbReference type="Proteomes" id="UP000013315">
    <property type="component" value="Unassembled WGS sequence"/>
</dbReference>
<comment type="caution">
    <text evidence="1">The sequence shown here is derived from an EMBL/GenBank/DDBJ whole genome shotgun (WGS) entry which is preliminary data.</text>
</comment>
<protein>
    <submittedName>
        <fullName evidence="1">ADP-ribosylation/crystallin J1</fullName>
    </submittedName>
</protein>
<evidence type="ECO:0000313" key="2">
    <source>
        <dbReference type="Proteomes" id="UP000013315"/>
    </source>
</evidence>
<sequence>MYIISAICGGIAEAYYGLSDEIRQEALSFLDNRLLEIVVEFENTYPK</sequence>
<accession>R0P021</accession>